<reference evidence="1 2" key="1">
    <citation type="submission" date="2019-03" db="EMBL/GenBank/DDBJ databases">
        <title>First draft genome of Liparis tanakae, snailfish: a comprehensive survey of snailfish specific genes.</title>
        <authorList>
            <person name="Kim W."/>
            <person name="Song I."/>
            <person name="Jeong J.-H."/>
            <person name="Kim D."/>
            <person name="Kim S."/>
            <person name="Ryu S."/>
            <person name="Song J.Y."/>
            <person name="Lee S.K."/>
        </authorList>
    </citation>
    <scope>NUCLEOTIDE SEQUENCE [LARGE SCALE GENOMIC DNA]</scope>
    <source>
        <tissue evidence="1">Muscle</tissue>
    </source>
</reference>
<evidence type="ECO:0000313" key="2">
    <source>
        <dbReference type="Proteomes" id="UP000314294"/>
    </source>
</evidence>
<sequence length="80" mass="9021">MRRVRIITELLRWRFSSRTTLSVALFSGSDDSRDVMPDDSWKAFWKPAACCVAASDALMLETKVLIFLLVSLVAGESRLL</sequence>
<comment type="caution">
    <text evidence="1">The sequence shown here is derived from an EMBL/GenBank/DDBJ whole genome shotgun (WGS) entry which is preliminary data.</text>
</comment>
<accession>A0A4Z2EZV5</accession>
<keyword evidence="2" id="KW-1185">Reference proteome</keyword>
<proteinExistence type="predicted"/>
<organism evidence="1 2">
    <name type="scientific">Liparis tanakae</name>
    <name type="common">Tanaka's snailfish</name>
    <dbReference type="NCBI Taxonomy" id="230148"/>
    <lineage>
        <taxon>Eukaryota</taxon>
        <taxon>Metazoa</taxon>
        <taxon>Chordata</taxon>
        <taxon>Craniata</taxon>
        <taxon>Vertebrata</taxon>
        <taxon>Euteleostomi</taxon>
        <taxon>Actinopterygii</taxon>
        <taxon>Neopterygii</taxon>
        <taxon>Teleostei</taxon>
        <taxon>Neoteleostei</taxon>
        <taxon>Acanthomorphata</taxon>
        <taxon>Eupercaria</taxon>
        <taxon>Perciformes</taxon>
        <taxon>Cottioidei</taxon>
        <taxon>Cottales</taxon>
        <taxon>Liparidae</taxon>
        <taxon>Liparis</taxon>
    </lineage>
</organism>
<dbReference type="AlphaFoldDB" id="A0A4Z2EZV5"/>
<protein>
    <submittedName>
        <fullName evidence="1">Uncharacterized protein</fullName>
    </submittedName>
</protein>
<evidence type="ECO:0000313" key="1">
    <source>
        <dbReference type="EMBL" id="TNN34051.1"/>
    </source>
</evidence>
<gene>
    <name evidence="1" type="ORF">EYF80_055787</name>
</gene>
<dbReference type="Proteomes" id="UP000314294">
    <property type="component" value="Unassembled WGS sequence"/>
</dbReference>
<name>A0A4Z2EZV5_9TELE</name>
<dbReference type="EMBL" id="SRLO01002053">
    <property type="protein sequence ID" value="TNN34051.1"/>
    <property type="molecule type" value="Genomic_DNA"/>
</dbReference>